<dbReference type="Gene3D" id="3.30.930.10">
    <property type="entry name" value="Bira Bifunctional Protein, Domain 2"/>
    <property type="match status" value="1"/>
</dbReference>
<dbReference type="GO" id="GO:0006419">
    <property type="term" value="P:alanyl-tRNA aminoacylation"/>
    <property type="evidence" value="ECO:0007669"/>
    <property type="project" value="UniProtKB-UniRule"/>
</dbReference>
<dbReference type="PROSITE" id="PS50860">
    <property type="entry name" value="AA_TRNA_LIGASE_II_ALA"/>
    <property type="match status" value="1"/>
</dbReference>
<dbReference type="InterPro" id="IPR018165">
    <property type="entry name" value="Ala-tRNA-synth_IIc_core"/>
</dbReference>
<evidence type="ECO:0000256" key="3">
    <source>
        <dbReference type="ARBA" id="ARBA00022555"/>
    </source>
</evidence>
<dbReference type="InterPro" id="IPR050058">
    <property type="entry name" value="Ala-tRNA_ligase"/>
</dbReference>
<dbReference type="Proteomes" id="UP000190423">
    <property type="component" value="Unassembled WGS sequence"/>
</dbReference>
<feature type="compositionally biased region" description="Basic and acidic residues" evidence="15">
    <location>
        <begin position="427"/>
        <end position="436"/>
    </location>
</feature>
<dbReference type="EMBL" id="FUWG01000004">
    <property type="protein sequence ID" value="SJZ32507.1"/>
    <property type="molecule type" value="Genomic_DNA"/>
</dbReference>
<dbReference type="GO" id="GO:0002161">
    <property type="term" value="F:aminoacyl-tRNA deacylase activity"/>
    <property type="evidence" value="ECO:0007669"/>
    <property type="project" value="TreeGrafter"/>
</dbReference>
<dbReference type="PANTHER" id="PTHR11777:SF9">
    <property type="entry name" value="ALANINE--TRNA LIGASE, CYTOPLASMIC"/>
    <property type="match status" value="1"/>
</dbReference>
<keyword evidence="18" id="KW-1185">Reference proteome</keyword>
<keyword evidence="3 14" id="KW-0820">tRNA-binding</keyword>
<sequence length="608" mass="67969">MTANELRSKYIEFFKSKNHVEISGQSLIPENDPSVLFTTAGMHPLVPYLLGEKHPAGTRLTDYQKCVRTGDIDEVGDPSHLTCFEMLGNWSLGDYFKKESIAYSYEFLTSPKWLGLDPKKLSVTVFAGDESAPRDEEAASYWKENGMPEDKIAYLPASDNWWAAGPTGPCGPDTEIFYWVGEGLPPEGSNKGTDSKNWLEIWNNVFMQFNRIDEKTLEKLPKQNVDTGMGLERTNCILQGKTSVYLTEVFQPIIKAIEALSGYTYGTDEEKDRSVRIIADHERAAVFIIGDPKGISPSNVGAGYVLRRLIRRAVRHGMKLGIEKAFLAEVAGAVIDNFKCAYPELETNREKICRELTAEEDKFRITLKKGEAEFQKLLPNLMKNPKKIISGKVAYNLYETYGFPLELTQELGAENGFTVDTDGFKEAERKHQEASKSADAGQAKGGLAEQSDVATKYHTATHLLQQALINVLGDQVAQKGSNINNERMRFDFTFDRPMTKEEIQKVEDIVNEKIKEDLPVTMEIKTLEEAKAEGARALFASKYGEQVKVYTVGRDVKNDWFSKEVCGGPHVQHTAQIGDFKIQKEQSSSAGVRRIRAVISGGLPLENS</sequence>
<dbReference type="AlphaFoldDB" id="A0A1T4JR26"/>
<dbReference type="Pfam" id="PF07973">
    <property type="entry name" value="tRNA_SAD"/>
    <property type="match status" value="1"/>
</dbReference>
<evidence type="ECO:0000256" key="6">
    <source>
        <dbReference type="ARBA" id="ARBA00022741"/>
    </source>
</evidence>
<keyword evidence="4 14" id="KW-0436">Ligase</keyword>
<evidence type="ECO:0000256" key="15">
    <source>
        <dbReference type="SAM" id="MobiDB-lite"/>
    </source>
</evidence>
<dbReference type="InterPro" id="IPR018162">
    <property type="entry name" value="Ala-tRNA-ligase_IIc_anticod-bd"/>
</dbReference>
<evidence type="ECO:0000256" key="9">
    <source>
        <dbReference type="ARBA" id="ARBA00022884"/>
    </source>
</evidence>
<evidence type="ECO:0000256" key="14">
    <source>
        <dbReference type="HAMAP-Rule" id="MF_00036"/>
    </source>
</evidence>
<dbReference type="SUPFAM" id="SSF55186">
    <property type="entry name" value="ThrRS/AlaRS common domain"/>
    <property type="match status" value="1"/>
</dbReference>
<dbReference type="NCBIfam" id="NF002436">
    <property type="entry name" value="PRK01584.1"/>
    <property type="match status" value="1"/>
</dbReference>
<dbReference type="InterPro" id="IPR045864">
    <property type="entry name" value="aa-tRNA-synth_II/BPL/LPL"/>
</dbReference>
<feature type="domain" description="Alanyl-transfer RNA synthetases family profile" evidence="16">
    <location>
        <begin position="1"/>
        <end position="598"/>
    </location>
</feature>
<dbReference type="SUPFAM" id="SSF55681">
    <property type="entry name" value="Class II aaRS and biotin synthetases"/>
    <property type="match status" value="1"/>
</dbReference>
<evidence type="ECO:0000313" key="18">
    <source>
        <dbReference type="Proteomes" id="UP000190423"/>
    </source>
</evidence>
<dbReference type="STRING" id="261392.SAMN02745149_00731"/>
<evidence type="ECO:0000256" key="5">
    <source>
        <dbReference type="ARBA" id="ARBA00022723"/>
    </source>
</evidence>
<dbReference type="InterPro" id="IPR012947">
    <property type="entry name" value="tRNA_SAD"/>
</dbReference>
<dbReference type="SUPFAM" id="SSF101353">
    <property type="entry name" value="Putative anticodon-binding domain of alanyl-tRNA synthetase (AlaRS)"/>
    <property type="match status" value="1"/>
</dbReference>
<feature type="binding site" evidence="14">
    <location>
        <position position="570"/>
    </location>
    <ligand>
        <name>Zn(2+)</name>
        <dbReference type="ChEBI" id="CHEBI:29105"/>
    </ligand>
</feature>
<name>A0A1T4JR26_TREPO</name>
<dbReference type="Pfam" id="PF01411">
    <property type="entry name" value="tRNA-synt_2c"/>
    <property type="match status" value="1"/>
</dbReference>
<dbReference type="PRINTS" id="PR00980">
    <property type="entry name" value="TRNASYNTHALA"/>
</dbReference>
<dbReference type="GO" id="GO:0004813">
    <property type="term" value="F:alanine-tRNA ligase activity"/>
    <property type="evidence" value="ECO:0007669"/>
    <property type="project" value="UniProtKB-UniRule"/>
</dbReference>
<protein>
    <recommendedName>
        <fullName evidence="14">Alanine--tRNA ligase</fullName>
        <ecNumber evidence="14">6.1.1.7</ecNumber>
    </recommendedName>
    <alternativeName>
        <fullName evidence="14">Alanyl-tRNA synthetase</fullName>
        <shortName evidence="14">AlaRS</shortName>
    </alternativeName>
</protein>
<dbReference type="NCBIfam" id="TIGR00344">
    <property type="entry name" value="alaS"/>
    <property type="match status" value="1"/>
</dbReference>
<evidence type="ECO:0000256" key="4">
    <source>
        <dbReference type="ARBA" id="ARBA00022598"/>
    </source>
</evidence>
<proteinExistence type="inferred from homology"/>
<evidence type="ECO:0000256" key="10">
    <source>
        <dbReference type="ARBA" id="ARBA00022917"/>
    </source>
</evidence>
<gene>
    <name evidence="14" type="primary">alaS</name>
    <name evidence="17" type="ORF">SAMN02745149_00731</name>
</gene>
<dbReference type="Gene3D" id="3.30.54.20">
    <property type="match status" value="1"/>
</dbReference>
<evidence type="ECO:0000256" key="8">
    <source>
        <dbReference type="ARBA" id="ARBA00022840"/>
    </source>
</evidence>
<evidence type="ECO:0000259" key="16">
    <source>
        <dbReference type="PROSITE" id="PS50860"/>
    </source>
</evidence>
<comment type="similarity">
    <text evidence="2 14">Belongs to the class-II aminoacyl-tRNA synthetase family.</text>
</comment>
<evidence type="ECO:0000256" key="2">
    <source>
        <dbReference type="ARBA" id="ARBA00008226"/>
    </source>
</evidence>
<comment type="subcellular location">
    <subcellularLocation>
        <location evidence="1 14">Cytoplasm</location>
    </subcellularLocation>
</comment>
<dbReference type="CDD" id="cd00673">
    <property type="entry name" value="AlaRS_core"/>
    <property type="match status" value="1"/>
</dbReference>
<dbReference type="SMART" id="SM00863">
    <property type="entry name" value="tRNA_SAD"/>
    <property type="match status" value="1"/>
</dbReference>
<dbReference type="HAMAP" id="MF_00036_B">
    <property type="entry name" value="Ala_tRNA_synth_B"/>
    <property type="match status" value="1"/>
</dbReference>
<dbReference type="InterPro" id="IPR002318">
    <property type="entry name" value="Ala-tRNA-lgiase_IIc"/>
</dbReference>
<dbReference type="Gene3D" id="3.30.980.10">
    <property type="entry name" value="Threonyl-trna Synthetase, Chain A, domain 2"/>
    <property type="match status" value="1"/>
</dbReference>
<keyword evidence="6 14" id="KW-0547">Nucleotide-binding</keyword>
<dbReference type="EC" id="6.1.1.7" evidence="14"/>
<feature type="binding site" evidence="14">
    <location>
        <position position="566"/>
    </location>
    <ligand>
        <name>Zn(2+)</name>
        <dbReference type="ChEBI" id="CHEBI:29105"/>
    </ligand>
</feature>
<keyword evidence="11 14" id="KW-0030">Aminoacyl-tRNA synthetase</keyword>
<evidence type="ECO:0000313" key="17">
    <source>
        <dbReference type="EMBL" id="SJZ32507.1"/>
    </source>
</evidence>
<evidence type="ECO:0000256" key="11">
    <source>
        <dbReference type="ARBA" id="ARBA00023146"/>
    </source>
</evidence>
<keyword evidence="8 14" id="KW-0067">ATP-binding</keyword>
<evidence type="ECO:0000256" key="7">
    <source>
        <dbReference type="ARBA" id="ARBA00022833"/>
    </source>
</evidence>
<dbReference type="GO" id="GO:0008270">
    <property type="term" value="F:zinc ion binding"/>
    <property type="evidence" value="ECO:0007669"/>
    <property type="project" value="UniProtKB-UniRule"/>
</dbReference>
<accession>A0A1T4JR26</accession>
<dbReference type="InterPro" id="IPR018163">
    <property type="entry name" value="Thr/Ala-tRNA-synth_IIc_edit"/>
</dbReference>
<evidence type="ECO:0000256" key="13">
    <source>
        <dbReference type="ARBA" id="ARBA00048300"/>
    </source>
</evidence>
<feature type="binding site" evidence="14">
    <location>
        <position position="462"/>
    </location>
    <ligand>
        <name>Zn(2+)</name>
        <dbReference type="ChEBI" id="CHEBI:29105"/>
    </ligand>
</feature>
<dbReference type="GO" id="GO:0005829">
    <property type="term" value="C:cytosol"/>
    <property type="evidence" value="ECO:0007669"/>
    <property type="project" value="TreeGrafter"/>
</dbReference>
<dbReference type="PANTHER" id="PTHR11777">
    <property type="entry name" value="ALANYL-TRNA SYNTHETASE"/>
    <property type="match status" value="1"/>
</dbReference>
<evidence type="ECO:0000256" key="12">
    <source>
        <dbReference type="ARBA" id="ARBA00024779"/>
    </source>
</evidence>
<dbReference type="GO" id="GO:0005524">
    <property type="term" value="F:ATP binding"/>
    <property type="evidence" value="ECO:0007669"/>
    <property type="project" value="UniProtKB-UniRule"/>
</dbReference>
<keyword evidence="9 14" id="KW-0694">RNA-binding</keyword>
<organism evidence="17 18">
    <name type="scientific">Treponema porcinum</name>
    <dbReference type="NCBI Taxonomy" id="261392"/>
    <lineage>
        <taxon>Bacteria</taxon>
        <taxon>Pseudomonadati</taxon>
        <taxon>Spirochaetota</taxon>
        <taxon>Spirochaetia</taxon>
        <taxon>Spirochaetales</taxon>
        <taxon>Treponemataceae</taxon>
        <taxon>Treponema</taxon>
    </lineage>
</organism>
<comment type="function">
    <text evidence="12 14">Catalyzes the attachment of alanine to tRNA(Ala) in a two-step reaction: alanine is first activated by ATP to form Ala-AMP and then transferred to the acceptor end of tRNA(Ala). Also edits incorrectly charged Ser-tRNA(Ala) and Gly-tRNA(Ala) via its editing domain.</text>
</comment>
<dbReference type="OrthoDB" id="9803884at2"/>
<dbReference type="GeneID" id="78316044"/>
<dbReference type="FunFam" id="3.30.980.10:FF:000004">
    <property type="entry name" value="Alanine--tRNA ligase, cytoplasmic"/>
    <property type="match status" value="1"/>
</dbReference>
<feature type="binding site" evidence="14">
    <location>
        <position position="458"/>
    </location>
    <ligand>
        <name>Zn(2+)</name>
        <dbReference type="ChEBI" id="CHEBI:29105"/>
    </ligand>
</feature>
<dbReference type="GO" id="GO:0000049">
    <property type="term" value="F:tRNA binding"/>
    <property type="evidence" value="ECO:0007669"/>
    <property type="project" value="UniProtKB-KW"/>
</dbReference>
<keyword evidence="7 14" id="KW-0862">Zinc</keyword>
<comment type="cofactor">
    <cofactor evidence="14">
        <name>Zn(2+)</name>
        <dbReference type="ChEBI" id="CHEBI:29105"/>
    </cofactor>
    <text evidence="14">Binds 1 zinc ion per subunit.</text>
</comment>
<dbReference type="InterPro" id="IPR023033">
    <property type="entry name" value="Ala_tRNA_ligase_euk/bac"/>
</dbReference>
<evidence type="ECO:0000256" key="1">
    <source>
        <dbReference type="ARBA" id="ARBA00004496"/>
    </source>
</evidence>
<dbReference type="InterPro" id="IPR018164">
    <property type="entry name" value="Ala-tRNA-synth_IIc_N"/>
</dbReference>
<keyword evidence="14" id="KW-0963">Cytoplasm</keyword>
<comment type="domain">
    <text evidence="14">Consists of three domains; the N-terminal catalytic domain, the editing domain and the C-terminal C-Ala domain. The editing domain removes incorrectly charged amino acids, while the C-Ala domain, along with tRNA(Ala), serves as a bridge to cooperatively bring together the editing and aminoacylation centers thus stimulating deacylation of misacylated tRNAs.</text>
</comment>
<keyword evidence="5 14" id="KW-0479">Metal-binding</keyword>
<keyword evidence="10 14" id="KW-0648">Protein biosynthesis</keyword>
<reference evidence="17 18" key="1">
    <citation type="submission" date="2017-02" db="EMBL/GenBank/DDBJ databases">
        <authorList>
            <person name="Peterson S.W."/>
        </authorList>
    </citation>
    <scope>NUCLEOTIDE SEQUENCE [LARGE SCALE GENOMIC DNA]</scope>
    <source>
        <strain evidence="17 18">ATCC BAA-908</strain>
    </source>
</reference>
<dbReference type="RefSeq" id="WP_078932652.1">
    <property type="nucleotide sequence ID" value="NZ_FUWG01000004.1"/>
</dbReference>
<feature type="region of interest" description="Disordered" evidence="15">
    <location>
        <begin position="427"/>
        <end position="447"/>
    </location>
</feature>
<comment type="catalytic activity">
    <reaction evidence="13 14">
        <text>tRNA(Ala) + L-alanine + ATP = L-alanyl-tRNA(Ala) + AMP + diphosphate</text>
        <dbReference type="Rhea" id="RHEA:12540"/>
        <dbReference type="Rhea" id="RHEA-COMP:9657"/>
        <dbReference type="Rhea" id="RHEA-COMP:9923"/>
        <dbReference type="ChEBI" id="CHEBI:30616"/>
        <dbReference type="ChEBI" id="CHEBI:33019"/>
        <dbReference type="ChEBI" id="CHEBI:57972"/>
        <dbReference type="ChEBI" id="CHEBI:78442"/>
        <dbReference type="ChEBI" id="CHEBI:78497"/>
        <dbReference type="ChEBI" id="CHEBI:456215"/>
        <dbReference type="EC" id="6.1.1.7"/>
    </reaction>
</comment>